<organism evidence="1 2">
    <name type="scientific">Cyclotella cryptica</name>
    <dbReference type="NCBI Taxonomy" id="29204"/>
    <lineage>
        <taxon>Eukaryota</taxon>
        <taxon>Sar</taxon>
        <taxon>Stramenopiles</taxon>
        <taxon>Ochrophyta</taxon>
        <taxon>Bacillariophyta</taxon>
        <taxon>Coscinodiscophyceae</taxon>
        <taxon>Thalassiosirophycidae</taxon>
        <taxon>Stephanodiscales</taxon>
        <taxon>Stephanodiscaceae</taxon>
        <taxon>Cyclotella</taxon>
    </lineage>
</organism>
<evidence type="ECO:0000313" key="1">
    <source>
        <dbReference type="EMBL" id="KAL3783294.1"/>
    </source>
</evidence>
<dbReference type="PANTHER" id="PTHR32301">
    <property type="entry name" value="COUNTIN RECEPTOR CNR3-RELATED"/>
    <property type="match status" value="1"/>
</dbReference>
<dbReference type="EMBL" id="JABMIG020000264">
    <property type="protein sequence ID" value="KAL3783294.1"/>
    <property type="molecule type" value="Genomic_DNA"/>
</dbReference>
<dbReference type="AlphaFoldDB" id="A0ABD3P4Z8"/>
<dbReference type="PANTHER" id="PTHR32301:SF6">
    <property type="entry name" value="GOLVESIN-RELATED"/>
    <property type="match status" value="1"/>
</dbReference>
<name>A0ABD3P4Z8_9STRA</name>
<keyword evidence="2" id="KW-1185">Reference proteome</keyword>
<sequence>MHGNYVNVDTSNRKGLIRAKEMGLVESGKVDVIFTTDVKFAVETLFDEEHPGRLFALFRHPIHRLVSKFYYMQSAKWERSYDPKLKDLSLLEWATHYNTDNNFFLTKLSGKKPSELRGQDLREAMKTLRRRFVVGLTDEMEESVRRFNRVMGVDEKSENKEKCMRLYFGKDVQKKMNAHSHPTISEGSPEWNALYAKNELDVRLYNYVVELFRAQSEILNDFTKQYLLHLEKQVSKLLLSIEASTENESKTDG</sequence>
<dbReference type="Proteomes" id="UP001516023">
    <property type="component" value="Unassembled WGS sequence"/>
</dbReference>
<reference evidence="1 2" key="1">
    <citation type="journal article" date="2020" name="G3 (Bethesda)">
        <title>Improved Reference Genome for Cyclotella cryptica CCMP332, a Model for Cell Wall Morphogenesis, Salinity Adaptation, and Lipid Production in Diatoms (Bacillariophyta).</title>
        <authorList>
            <person name="Roberts W.R."/>
            <person name="Downey K.M."/>
            <person name="Ruck E.C."/>
            <person name="Traller J.C."/>
            <person name="Alverson A.J."/>
        </authorList>
    </citation>
    <scope>NUCLEOTIDE SEQUENCE [LARGE SCALE GENOMIC DNA]</scope>
    <source>
        <strain evidence="1 2">CCMP332</strain>
    </source>
</reference>
<protein>
    <recommendedName>
        <fullName evidence="3">Sulfotransferase domain-containing protein</fullName>
    </recommendedName>
</protein>
<evidence type="ECO:0000313" key="2">
    <source>
        <dbReference type="Proteomes" id="UP001516023"/>
    </source>
</evidence>
<accession>A0ABD3P4Z8</accession>
<evidence type="ECO:0008006" key="3">
    <source>
        <dbReference type="Google" id="ProtNLM"/>
    </source>
</evidence>
<proteinExistence type="predicted"/>
<dbReference type="InterPro" id="IPR027417">
    <property type="entry name" value="P-loop_NTPase"/>
</dbReference>
<gene>
    <name evidence="1" type="ORF">HJC23_007963</name>
</gene>
<comment type="caution">
    <text evidence="1">The sequence shown here is derived from an EMBL/GenBank/DDBJ whole genome shotgun (WGS) entry which is preliminary data.</text>
</comment>
<dbReference type="Gene3D" id="3.40.50.300">
    <property type="entry name" value="P-loop containing nucleotide triphosphate hydrolases"/>
    <property type="match status" value="1"/>
</dbReference>
<dbReference type="InterPro" id="IPR053259">
    <property type="entry name" value="Golvesin-related_Golgi"/>
</dbReference>